<dbReference type="Pfam" id="PF07155">
    <property type="entry name" value="ECF-ribofla_trS"/>
    <property type="match status" value="1"/>
</dbReference>
<keyword evidence="3 5" id="KW-1133">Transmembrane helix</keyword>
<comment type="similarity">
    <text evidence="5">Belongs to the UPF0397 family.</text>
</comment>
<reference evidence="6" key="1">
    <citation type="submission" date="2024-06" db="EMBL/GenBank/DDBJ databases">
        <title>Lacrimispora cavernae sp. nov., a novel anaerobe isolated from bat guano pile inside a cave.</title>
        <authorList>
            <person name="Miller S.L."/>
            <person name="Lu N."/>
            <person name="King J."/>
            <person name="Sankaranarayanan K."/>
            <person name="Lawson P.A."/>
        </authorList>
    </citation>
    <scope>NUCLEOTIDE SEQUENCE</scope>
    <source>
        <strain evidence="6">BS-2</strain>
    </source>
</reference>
<evidence type="ECO:0000313" key="6">
    <source>
        <dbReference type="EMBL" id="XBS52312.1"/>
    </source>
</evidence>
<dbReference type="GO" id="GO:0005886">
    <property type="term" value="C:plasma membrane"/>
    <property type="evidence" value="ECO:0007669"/>
    <property type="project" value="UniProtKB-SubCell"/>
</dbReference>
<dbReference type="InterPro" id="IPR022914">
    <property type="entry name" value="UPF0397"/>
</dbReference>
<evidence type="ECO:0000256" key="2">
    <source>
        <dbReference type="ARBA" id="ARBA00022692"/>
    </source>
</evidence>
<proteinExistence type="inferred from homology"/>
<dbReference type="NCBIfam" id="NF010182">
    <property type="entry name" value="PRK13661.1"/>
    <property type="match status" value="1"/>
</dbReference>
<keyword evidence="2 5" id="KW-0812">Transmembrane</keyword>
<keyword evidence="1 5" id="KW-1003">Cell membrane</keyword>
<protein>
    <recommendedName>
        <fullName evidence="5">UPF0397 protein ABFV83_10700</fullName>
    </recommendedName>
</protein>
<feature type="transmembrane region" description="Helical" evidence="5">
    <location>
        <begin position="40"/>
        <end position="64"/>
    </location>
</feature>
<evidence type="ECO:0000256" key="4">
    <source>
        <dbReference type="ARBA" id="ARBA00023136"/>
    </source>
</evidence>
<dbReference type="EMBL" id="CP157940">
    <property type="protein sequence ID" value="XBS52312.1"/>
    <property type="molecule type" value="Genomic_DNA"/>
</dbReference>
<feature type="transmembrane region" description="Helical" evidence="5">
    <location>
        <begin position="6"/>
        <end position="28"/>
    </location>
</feature>
<dbReference type="RefSeq" id="WP_349943744.1">
    <property type="nucleotide sequence ID" value="NZ_CP157940.1"/>
</dbReference>
<dbReference type="AlphaFoldDB" id="A0AAU7PIZ3"/>
<feature type="transmembrane region" description="Helical" evidence="5">
    <location>
        <begin position="76"/>
        <end position="94"/>
    </location>
</feature>
<dbReference type="PANTHER" id="PTHR37815">
    <property type="entry name" value="UPF0397 PROTEIN BC_2624-RELATED"/>
    <property type="match status" value="1"/>
</dbReference>
<dbReference type="PANTHER" id="PTHR37815:SF3">
    <property type="entry name" value="UPF0397 PROTEIN SPR0429"/>
    <property type="match status" value="1"/>
</dbReference>
<dbReference type="Gene3D" id="1.10.1760.20">
    <property type="match status" value="1"/>
</dbReference>
<feature type="transmembrane region" description="Helical" evidence="5">
    <location>
        <begin position="144"/>
        <end position="166"/>
    </location>
</feature>
<organism evidence="6">
    <name type="scientific">Lacrimispora sp. BS-2</name>
    <dbReference type="NCBI Taxonomy" id="3151850"/>
    <lineage>
        <taxon>Bacteria</taxon>
        <taxon>Bacillati</taxon>
        <taxon>Bacillota</taxon>
        <taxon>Clostridia</taxon>
        <taxon>Lachnospirales</taxon>
        <taxon>Lachnospiraceae</taxon>
        <taxon>Lacrimispora</taxon>
    </lineage>
</organism>
<gene>
    <name evidence="6" type="ORF">ABFV83_10700</name>
</gene>
<evidence type="ECO:0000256" key="1">
    <source>
        <dbReference type="ARBA" id="ARBA00022475"/>
    </source>
</evidence>
<accession>A0AAU7PIZ3</accession>
<name>A0AAU7PIZ3_9FIRM</name>
<sequence>MKNKFSVRTVVAIGIGAAVFVILGRFMVIPTGIPNTNMELTHPFVALMAAIFGPLAGGLIALIGHALKDFTTYGSAWWSWVVCSGIMGVIYGLIGKKIDIEHGIFGKKELIFFVICEAITNMAVWGIVAPTLDILVYSEPANKVYLQGIISGVVNTVVTAVVGGILMKAYASTKTKEGSLKKD</sequence>
<comment type="subcellular location">
    <subcellularLocation>
        <location evidence="5">Cell membrane</location>
        <topology evidence="5">Multi-pass membrane protein</topology>
    </subcellularLocation>
</comment>
<keyword evidence="4 5" id="KW-0472">Membrane</keyword>
<dbReference type="HAMAP" id="MF_01572">
    <property type="entry name" value="UPF0397"/>
    <property type="match status" value="1"/>
</dbReference>
<evidence type="ECO:0000256" key="5">
    <source>
        <dbReference type="HAMAP-Rule" id="MF_01572"/>
    </source>
</evidence>
<evidence type="ECO:0000256" key="3">
    <source>
        <dbReference type="ARBA" id="ARBA00022989"/>
    </source>
</evidence>
<feature type="transmembrane region" description="Helical" evidence="5">
    <location>
        <begin position="110"/>
        <end position="132"/>
    </location>
</feature>
<dbReference type="InterPro" id="IPR009825">
    <property type="entry name" value="ECF_substrate-spec-like"/>
</dbReference>